<keyword evidence="5" id="KW-0813">Transport</keyword>
<comment type="subcellular location">
    <subcellularLocation>
        <location evidence="1">Cell outer membrane</location>
        <topology evidence="1">Lipid-anchor</topology>
    </subcellularLocation>
</comment>
<dbReference type="GO" id="GO:0015031">
    <property type="term" value="P:protein transport"/>
    <property type="evidence" value="ECO:0007669"/>
    <property type="project" value="UniProtKB-KW"/>
</dbReference>
<keyword evidence="15" id="KW-1185">Reference proteome</keyword>
<dbReference type="EMBL" id="BDFD01000004">
    <property type="protein sequence ID" value="GAV19704.1"/>
    <property type="molecule type" value="Genomic_DNA"/>
</dbReference>
<keyword evidence="6 13" id="KW-0732">Signal</keyword>
<dbReference type="Proteomes" id="UP000231632">
    <property type="component" value="Unassembled WGS sequence"/>
</dbReference>
<gene>
    <name evidence="14" type="ORF">MMIC_P0656</name>
</gene>
<organism evidence="14 15">
    <name type="scientific">Mariprofundus micogutta</name>
    <dbReference type="NCBI Taxonomy" id="1921010"/>
    <lineage>
        <taxon>Bacteria</taxon>
        <taxon>Pseudomonadati</taxon>
        <taxon>Pseudomonadota</taxon>
        <taxon>Candidatius Mariprofundia</taxon>
        <taxon>Mariprofundales</taxon>
        <taxon>Mariprofundaceae</taxon>
        <taxon>Mariprofundus</taxon>
    </lineage>
</organism>
<sequence length="175" mass="19851">MRRLYAPALLLLLGLLVAGCAKKIDTETATGIGPYPEFSGRLIVIEPKRRWQVSVNWQSSSPEKGWLRLTHAVSGTVVDFRWSHDFMEVRDNNNGYWKNISQQQLGKQGIVLPPQQLASVLLDEMPSHFKKKNGNTWESTASGSLIRLEWKAEKQQLIMTDMLHGRRATLIIQPS</sequence>
<evidence type="ECO:0000256" key="11">
    <source>
        <dbReference type="ARBA" id="ARBA00023237"/>
    </source>
</evidence>
<accession>A0A1L8CLC1</accession>
<keyword evidence="11" id="KW-0998">Cell outer membrane</keyword>
<comment type="subunit">
    <text evidence="3">Monomer.</text>
</comment>
<dbReference type="InterPro" id="IPR004565">
    <property type="entry name" value="OM_lipoprot_LolB"/>
</dbReference>
<comment type="caution">
    <text evidence="14">The sequence shown here is derived from an EMBL/GenBank/DDBJ whole genome shotgun (WGS) entry which is preliminary data.</text>
</comment>
<feature type="signal peptide" evidence="13">
    <location>
        <begin position="1"/>
        <end position="23"/>
    </location>
</feature>
<evidence type="ECO:0000256" key="5">
    <source>
        <dbReference type="ARBA" id="ARBA00022448"/>
    </source>
</evidence>
<protein>
    <recommendedName>
        <fullName evidence="4">Outer-membrane lipoprotein LolB</fullName>
    </recommendedName>
</protein>
<evidence type="ECO:0000256" key="1">
    <source>
        <dbReference type="ARBA" id="ARBA00004459"/>
    </source>
</evidence>
<evidence type="ECO:0000313" key="14">
    <source>
        <dbReference type="EMBL" id="GAV19704.1"/>
    </source>
</evidence>
<evidence type="ECO:0000256" key="4">
    <source>
        <dbReference type="ARBA" id="ARBA00016202"/>
    </source>
</evidence>
<evidence type="ECO:0000256" key="9">
    <source>
        <dbReference type="ARBA" id="ARBA00023139"/>
    </source>
</evidence>
<keyword evidence="12" id="KW-0449">Lipoprotein</keyword>
<evidence type="ECO:0000256" key="7">
    <source>
        <dbReference type="ARBA" id="ARBA00022927"/>
    </source>
</evidence>
<evidence type="ECO:0000256" key="8">
    <source>
        <dbReference type="ARBA" id="ARBA00023136"/>
    </source>
</evidence>
<dbReference type="AlphaFoldDB" id="A0A1L8CLC1"/>
<evidence type="ECO:0000256" key="12">
    <source>
        <dbReference type="ARBA" id="ARBA00023288"/>
    </source>
</evidence>
<evidence type="ECO:0000256" key="13">
    <source>
        <dbReference type="SAM" id="SignalP"/>
    </source>
</evidence>
<proteinExistence type="inferred from homology"/>
<evidence type="ECO:0000256" key="2">
    <source>
        <dbReference type="ARBA" id="ARBA00009696"/>
    </source>
</evidence>
<comment type="similarity">
    <text evidence="2">Belongs to the LolB family.</text>
</comment>
<dbReference type="Gene3D" id="2.50.20.10">
    <property type="entry name" value="Lipoprotein localisation LolA/LolB/LppX"/>
    <property type="match status" value="1"/>
</dbReference>
<evidence type="ECO:0000313" key="15">
    <source>
        <dbReference type="Proteomes" id="UP000231632"/>
    </source>
</evidence>
<dbReference type="PROSITE" id="PS51257">
    <property type="entry name" value="PROKAR_LIPOPROTEIN"/>
    <property type="match status" value="1"/>
</dbReference>
<keyword evidence="8" id="KW-0472">Membrane</keyword>
<keyword evidence="7" id="KW-0653">Protein transport</keyword>
<dbReference type="STRING" id="1921010.MMIC_P0656"/>
<evidence type="ECO:0000256" key="3">
    <source>
        <dbReference type="ARBA" id="ARBA00011245"/>
    </source>
</evidence>
<feature type="chain" id="PRO_5012001642" description="Outer-membrane lipoprotein LolB" evidence="13">
    <location>
        <begin position="24"/>
        <end position="175"/>
    </location>
</feature>
<evidence type="ECO:0000256" key="10">
    <source>
        <dbReference type="ARBA" id="ARBA00023186"/>
    </source>
</evidence>
<evidence type="ECO:0000256" key="6">
    <source>
        <dbReference type="ARBA" id="ARBA00022729"/>
    </source>
</evidence>
<dbReference type="GO" id="GO:0009279">
    <property type="term" value="C:cell outer membrane"/>
    <property type="evidence" value="ECO:0007669"/>
    <property type="project" value="UniProtKB-SubCell"/>
</dbReference>
<dbReference type="SUPFAM" id="SSF89392">
    <property type="entry name" value="Prokaryotic lipoproteins and lipoprotein localization factors"/>
    <property type="match status" value="1"/>
</dbReference>
<keyword evidence="9" id="KW-0564">Palmitate</keyword>
<keyword evidence="10" id="KW-0143">Chaperone</keyword>
<dbReference type="InterPro" id="IPR029046">
    <property type="entry name" value="LolA/LolB/LppX"/>
</dbReference>
<dbReference type="Pfam" id="PF03550">
    <property type="entry name" value="LolB"/>
    <property type="match status" value="1"/>
</dbReference>
<name>A0A1L8CLC1_9PROT</name>
<reference evidence="14 15" key="1">
    <citation type="journal article" date="2017" name="Arch. Microbiol.">
        <title>Mariprofundus micogutta sp. nov., a novel iron-oxidizing zetaproteobacterium isolated from a deep-sea hydrothermal field at the Bayonnaise knoll of the Izu-Ogasawara arc, and a description of Mariprofundales ord. nov. and Zetaproteobacteria classis nov.</title>
        <authorList>
            <person name="Makita H."/>
            <person name="Tanaka E."/>
            <person name="Mitsunobu S."/>
            <person name="Miyazaki M."/>
            <person name="Nunoura T."/>
            <person name="Uematsu K."/>
            <person name="Takaki Y."/>
            <person name="Nishi S."/>
            <person name="Shimamura S."/>
            <person name="Takai K."/>
        </authorList>
    </citation>
    <scope>NUCLEOTIDE SEQUENCE [LARGE SCALE GENOMIC DNA]</scope>
    <source>
        <strain evidence="14 15">ET2</strain>
    </source>
</reference>